<evidence type="ECO:0000313" key="2">
    <source>
        <dbReference type="WBParaSite" id="SVE_1601600.1"/>
    </source>
</evidence>
<organism evidence="1 2">
    <name type="scientific">Strongyloides venezuelensis</name>
    <name type="common">Threadworm</name>
    <dbReference type="NCBI Taxonomy" id="75913"/>
    <lineage>
        <taxon>Eukaryota</taxon>
        <taxon>Metazoa</taxon>
        <taxon>Ecdysozoa</taxon>
        <taxon>Nematoda</taxon>
        <taxon>Chromadorea</taxon>
        <taxon>Rhabditida</taxon>
        <taxon>Tylenchina</taxon>
        <taxon>Panagrolaimomorpha</taxon>
        <taxon>Strongyloidoidea</taxon>
        <taxon>Strongyloididae</taxon>
        <taxon>Strongyloides</taxon>
    </lineage>
</organism>
<sequence length="404" mass="46842">MVVTRSSSGKYKDQGIKAIIGKKVINSRRLYLVKWYEETEEPMFIDYNLLDYDPIFRMIQKYDHLEKLGEKNIIVDVDSIDDDSSLPEVEVILIDDDKVTTVKEKRSRRKKCNYVLNSNFSQVEDDRVEVITLSDDECDLTVKAVKEKGKRSSRKKKCSDALKNKVSQIEDDGVRVITLSNEECDSTVKPVKEKRKRSSRKKKCSDALKNKVSQIEDDGVGVITLSGKECDSTFKPVKEKGKRGSRKKKCNYVLKNNVSQIDDDWLEVITSSDEESESIVLIDETSVIPLKDKRVTENIQRVLHGRIVFEPITLNGKEITVADIIKFNKLYNRFNDYKDTKIKKIFGRSHEICYNDVIDYKFFGLTDKASVIVFTKEQVQFKEFFLPIYEFMKKYPFTETDPPF</sequence>
<reference evidence="2" key="2">
    <citation type="submission" date="2015-08" db="UniProtKB">
        <authorList>
            <consortium name="WormBaseParasite"/>
        </authorList>
    </citation>
    <scope>IDENTIFICATION</scope>
</reference>
<dbReference type="Proteomes" id="UP000035680">
    <property type="component" value="Unassembled WGS sequence"/>
</dbReference>
<accession>A0A0K0FUK3</accession>
<dbReference type="AlphaFoldDB" id="A0A0K0FUK3"/>
<name>A0A0K0FUK3_STRVS</name>
<proteinExistence type="predicted"/>
<protein>
    <submittedName>
        <fullName evidence="2">Chromo domain-containing protein</fullName>
    </submittedName>
</protein>
<keyword evidence="1" id="KW-1185">Reference proteome</keyword>
<evidence type="ECO:0000313" key="1">
    <source>
        <dbReference type="Proteomes" id="UP000035680"/>
    </source>
</evidence>
<dbReference type="WBParaSite" id="SVE_1601600.1">
    <property type="protein sequence ID" value="SVE_1601600.1"/>
    <property type="gene ID" value="SVE_1601600"/>
</dbReference>
<reference evidence="1" key="1">
    <citation type="submission" date="2014-07" db="EMBL/GenBank/DDBJ databases">
        <authorList>
            <person name="Martin A.A"/>
            <person name="De Silva N."/>
        </authorList>
    </citation>
    <scope>NUCLEOTIDE SEQUENCE</scope>
</reference>